<dbReference type="STRING" id="82805.SAMN04487998_1386"/>
<dbReference type="Proteomes" id="UP000198697">
    <property type="component" value="Unassembled WGS sequence"/>
</dbReference>
<keyword evidence="1" id="KW-0472">Membrane</keyword>
<accession>A0A1I0DG33</accession>
<feature type="transmembrane region" description="Helical" evidence="1">
    <location>
        <begin position="26"/>
        <end position="54"/>
    </location>
</feature>
<sequence length="236" mass="26461">MQFEVQQTIIPPPVVPPTSFWEDVQAVPLVVGVAAAIVVMAILVVPILLVVVAWENRLRLVGPVRRRLGYPPLPEPPPVAAEQTVLLRRGPLELLGIEQLEPDREKLGPEFRAWLDQWEELASQEQHYPGLHRLQTQPEIAGLHGQLVSDLAREWPGGMFLQFVEPRPGQTPASTTWLAYLEFATLRWERVAETHGYYLLPQHLESGLAFNPELFRGVDSLGAELVLRVQAGPGEY</sequence>
<dbReference type="OrthoDB" id="885242at2"/>
<dbReference type="AlphaFoldDB" id="A0A1I0DG33"/>
<protein>
    <submittedName>
        <fullName evidence="2">Uncharacterized protein</fullName>
    </submittedName>
</protein>
<evidence type="ECO:0000256" key="1">
    <source>
        <dbReference type="SAM" id="Phobius"/>
    </source>
</evidence>
<proteinExistence type="predicted"/>
<dbReference type="EMBL" id="FOHS01000002">
    <property type="protein sequence ID" value="SET31317.1"/>
    <property type="molecule type" value="Genomic_DNA"/>
</dbReference>
<keyword evidence="3" id="KW-1185">Reference proteome</keyword>
<reference evidence="3" key="1">
    <citation type="submission" date="2016-10" db="EMBL/GenBank/DDBJ databases">
        <authorList>
            <person name="Varghese N."/>
            <person name="Submissions S."/>
        </authorList>
    </citation>
    <scope>NUCLEOTIDE SEQUENCE [LARGE SCALE GENOMIC DNA]</scope>
    <source>
        <strain evidence="3">DSM 15310</strain>
    </source>
</reference>
<name>A0A1I0DG33_9BACT</name>
<evidence type="ECO:0000313" key="2">
    <source>
        <dbReference type="EMBL" id="SET31317.1"/>
    </source>
</evidence>
<organism evidence="2 3">
    <name type="scientific">Hymenobacter actinosclerus</name>
    <dbReference type="NCBI Taxonomy" id="82805"/>
    <lineage>
        <taxon>Bacteria</taxon>
        <taxon>Pseudomonadati</taxon>
        <taxon>Bacteroidota</taxon>
        <taxon>Cytophagia</taxon>
        <taxon>Cytophagales</taxon>
        <taxon>Hymenobacteraceae</taxon>
        <taxon>Hymenobacter</taxon>
    </lineage>
</organism>
<gene>
    <name evidence="2" type="ORF">SAMN04487998_1386</name>
</gene>
<evidence type="ECO:0000313" key="3">
    <source>
        <dbReference type="Proteomes" id="UP000198697"/>
    </source>
</evidence>
<dbReference type="RefSeq" id="WP_092769811.1">
    <property type="nucleotide sequence ID" value="NZ_FOHS01000002.1"/>
</dbReference>
<keyword evidence="1" id="KW-1133">Transmembrane helix</keyword>
<keyword evidence="1" id="KW-0812">Transmembrane</keyword>